<dbReference type="SUPFAM" id="SSF53098">
    <property type="entry name" value="Ribonuclease H-like"/>
    <property type="match status" value="1"/>
</dbReference>
<dbReference type="Gene3D" id="3.30.420.10">
    <property type="entry name" value="Ribonuclease H-like superfamily/Ribonuclease H"/>
    <property type="match status" value="1"/>
</dbReference>
<dbReference type="PANTHER" id="PTHR47723:SF19">
    <property type="entry name" value="POLYNUCLEOTIDYL TRANSFERASE, RIBONUCLEASE H-LIKE SUPERFAMILY PROTEIN"/>
    <property type="match status" value="1"/>
</dbReference>
<dbReference type="OrthoDB" id="1937258at2759"/>
<dbReference type="InterPro" id="IPR012337">
    <property type="entry name" value="RNaseH-like_sf"/>
</dbReference>
<organism evidence="2 3">
    <name type="scientific">Nelumbo nucifera</name>
    <name type="common">Sacred lotus</name>
    <dbReference type="NCBI Taxonomy" id="4432"/>
    <lineage>
        <taxon>Eukaryota</taxon>
        <taxon>Viridiplantae</taxon>
        <taxon>Streptophyta</taxon>
        <taxon>Embryophyta</taxon>
        <taxon>Tracheophyta</taxon>
        <taxon>Spermatophyta</taxon>
        <taxon>Magnoliopsida</taxon>
        <taxon>Proteales</taxon>
        <taxon>Nelumbonaceae</taxon>
        <taxon>Nelumbo</taxon>
    </lineage>
</organism>
<feature type="domain" description="RNase H type-1" evidence="1">
    <location>
        <begin position="55"/>
        <end position="127"/>
    </location>
</feature>
<dbReference type="RefSeq" id="XP_010258712.1">
    <property type="nucleotide sequence ID" value="XM_010260410.1"/>
</dbReference>
<keyword evidence="2" id="KW-1185">Reference proteome</keyword>
<sequence length="127" mass="14081">MEDIIESIRIKTVIWVKSLEAFKLVAIDDIIIAWYEMANSAVVKDRIVLDWKPPQSNRLKLNFDGSSLGNPRLSGIGVFKDEAEKVVTLFSGPIGVGDSARAEISALLQGLKLEKQWGLKNLEIEGD</sequence>
<dbReference type="Proteomes" id="UP000189703">
    <property type="component" value="Unplaced"/>
</dbReference>
<protein>
    <submittedName>
        <fullName evidence="3">Uncharacterized protein LOC104598376</fullName>
    </submittedName>
</protein>
<dbReference type="InParanoid" id="A0A1U7ZY05"/>
<dbReference type="InterPro" id="IPR044730">
    <property type="entry name" value="RNase_H-like_dom_plant"/>
</dbReference>
<dbReference type="PANTHER" id="PTHR47723">
    <property type="entry name" value="OS05G0353850 PROTEIN"/>
    <property type="match status" value="1"/>
</dbReference>
<dbReference type="Pfam" id="PF13456">
    <property type="entry name" value="RVT_3"/>
    <property type="match status" value="1"/>
</dbReference>
<dbReference type="InterPro" id="IPR053151">
    <property type="entry name" value="RNase_H-like"/>
</dbReference>
<evidence type="ECO:0000313" key="3">
    <source>
        <dbReference type="RefSeq" id="XP_010258712.1"/>
    </source>
</evidence>
<gene>
    <name evidence="3" type="primary">LOC104598376</name>
</gene>
<evidence type="ECO:0000313" key="2">
    <source>
        <dbReference type="Proteomes" id="UP000189703"/>
    </source>
</evidence>
<dbReference type="GeneID" id="104598376"/>
<dbReference type="InterPro" id="IPR036397">
    <property type="entry name" value="RNaseH_sf"/>
</dbReference>
<accession>A0A1U7ZY05</accession>
<dbReference type="PROSITE" id="PS50879">
    <property type="entry name" value="RNASE_H_1"/>
    <property type="match status" value="1"/>
</dbReference>
<name>A0A1U7ZY05_NELNU</name>
<dbReference type="AlphaFoldDB" id="A0A1U7ZY05"/>
<dbReference type="CDD" id="cd06222">
    <property type="entry name" value="RNase_H_like"/>
    <property type="match status" value="1"/>
</dbReference>
<dbReference type="InterPro" id="IPR002156">
    <property type="entry name" value="RNaseH_domain"/>
</dbReference>
<reference evidence="3" key="1">
    <citation type="submission" date="2025-08" db="UniProtKB">
        <authorList>
            <consortium name="RefSeq"/>
        </authorList>
    </citation>
    <scope>IDENTIFICATION</scope>
</reference>
<dbReference type="GO" id="GO:0004523">
    <property type="term" value="F:RNA-DNA hybrid ribonuclease activity"/>
    <property type="evidence" value="ECO:0007669"/>
    <property type="project" value="InterPro"/>
</dbReference>
<dbReference type="KEGG" id="nnu:104598376"/>
<dbReference type="GO" id="GO:0003676">
    <property type="term" value="F:nucleic acid binding"/>
    <property type="evidence" value="ECO:0007669"/>
    <property type="project" value="InterPro"/>
</dbReference>
<evidence type="ECO:0000259" key="1">
    <source>
        <dbReference type="PROSITE" id="PS50879"/>
    </source>
</evidence>
<proteinExistence type="predicted"/>